<organism evidence="1 2">
    <name type="scientific">Luteimonas salinilitoris</name>
    <dbReference type="NCBI Taxonomy" id="3237697"/>
    <lineage>
        <taxon>Bacteria</taxon>
        <taxon>Pseudomonadati</taxon>
        <taxon>Pseudomonadota</taxon>
        <taxon>Gammaproteobacteria</taxon>
        <taxon>Lysobacterales</taxon>
        <taxon>Lysobacteraceae</taxon>
        <taxon>Luteimonas</taxon>
    </lineage>
</organism>
<dbReference type="RefSeq" id="WP_370565588.1">
    <property type="nucleotide sequence ID" value="NZ_JBFWIB010000019.1"/>
</dbReference>
<reference evidence="1 2" key="1">
    <citation type="submission" date="2024-07" db="EMBL/GenBank/DDBJ databases">
        <title>Luteimonas salilacus sp. nov., isolated from the shore soil of Salt Lake in Tibet of China.</title>
        <authorList>
            <person name="Zhang X."/>
            <person name="Li A."/>
        </authorList>
    </citation>
    <scope>NUCLEOTIDE SEQUENCE [LARGE SCALE GENOMIC DNA]</scope>
    <source>
        <strain evidence="1 2">B3-2-R+30</strain>
    </source>
</reference>
<evidence type="ECO:0000313" key="1">
    <source>
        <dbReference type="EMBL" id="MEZ0476227.1"/>
    </source>
</evidence>
<dbReference type="Proteomes" id="UP001566331">
    <property type="component" value="Unassembled WGS sequence"/>
</dbReference>
<accession>A0ABV4HTZ0</accession>
<name>A0ABV4HTZ0_9GAMM</name>
<comment type="caution">
    <text evidence="1">The sequence shown here is derived from an EMBL/GenBank/DDBJ whole genome shotgun (WGS) entry which is preliminary data.</text>
</comment>
<sequence length="80" mass="9083">MQFSALAREVHLTPLLSAWSALVEYAKGRPELFKSSVDYLSKGLGFVFAELRAKHKFSPETMKAFLKLEHLVEKNDVSNK</sequence>
<protein>
    <submittedName>
        <fullName evidence="1">Uncharacterized protein</fullName>
    </submittedName>
</protein>
<evidence type="ECO:0000313" key="2">
    <source>
        <dbReference type="Proteomes" id="UP001566331"/>
    </source>
</evidence>
<keyword evidence="2" id="KW-1185">Reference proteome</keyword>
<gene>
    <name evidence="1" type="ORF">AB6713_16630</name>
</gene>
<dbReference type="EMBL" id="JBFWIC010000029">
    <property type="protein sequence ID" value="MEZ0476227.1"/>
    <property type="molecule type" value="Genomic_DNA"/>
</dbReference>
<proteinExistence type="predicted"/>